<dbReference type="SUPFAM" id="SSF53686">
    <property type="entry name" value="Tryptophan synthase beta subunit-like PLP-dependent enzymes"/>
    <property type="match status" value="1"/>
</dbReference>
<comment type="pathway">
    <text evidence="3">Amino-acid biosynthesis; L-tryptophan biosynthesis; L-tryptophan from chorismate: step 5/5.</text>
</comment>
<evidence type="ECO:0000256" key="4">
    <source>
        <dbReference type="ARBA" id="ARBA00009982"/>
    </source>
</evidence>
<evidence type="ECO:0000313" key="15">
    <source>
        <dbReference type="EMBL" id="TDU32767.1"/>
    </source>
</evidence>
<comment type="subunit">
    <text evidence="5">Tetramer of two alpha and two beta chains.</text>
</comment>
<organism evidence="15 16">
    <name type="scientific">Panacagrimonas perspica</name>
    <dbReference type="NCBI Taxonomy" id="381431"/>
    <lineage>
        <taxon>Bacteria</taxon>
        <taxon>Pseudomonadati</taxon>
        <taxon>Pseudomonadota</taxon>
        <taxon>Gammaproteobacteria</taxon>
        <taxon>Nevskiales</taxon>
        <taxon>Nevskiaceae</taxon>
        <taxon>Panacagrimonas</taxon>
    </lineage>
</organism>
<evidence type="ECO:0000256" key="6">
    <source>
        <dbReference type="ARBA" id="ARBA00012043"/>
    </source>
</evidence>
<dbReference type="Gene3D" id="3.40.50.1100">
    <property type="match status" value="2"/>
</dbReference>
<dbReference type="AlphaFoldDB" id="A0A4R7PF71"/>
<dbReference type="RefSeq" id="WP_133881247.1">
    <property type="nucleotide sequence ID" value="NZ_MWIN01000001.1"/>
</dbReference>
<dbReference type="EMBL" id="SOBT01000008">
    <property type="protein sequence ID" value="TDU32767.1"/>
    <property type="molecule type" value="Genomic_DNA"/>
</dbReference>
<dbReference type="PANTHER" id="PTHR48077">
    <property type="entry name" value="TRYPTOPHAN SYNTHASE-RELATED"/>
    <property type="match status" value="1"/>
</dbReference>
<dbReference type="PANTHER" id="PTHR48077:SF3">
    <property type="entry name" value="TRYPTOPHAN SYNTHASE"/>
    <property type="match status" value="1"/>
</dbReference>
<evidence type="ECO:0000256" key="13">
    <source>
        <dbReference type="SAM" id="MobiDB-lite"/>
    </source>
</evidence>
<keyword evidence="11" id="KW-0456">Lyase</keyword>
<evidence type="ECO:0000256" key="7">
    <source>
        <dbReference type="ARBA" id="ARBA00022605"/>
    </source>
</evidence>
<evidence type="ECO:0000256" key="10">
    <source>
        <dbReference type="ARBA" id="ARBA00023141"/>
    </source>
</evidence>
<evidence type="ECO:0000256" key="5">
    <source>
        <dbReference type="ARBA" id="ARBA00011270"/>
    </source>
</evidence>
<proteinExistence type="inferred from homology"/>
<dbReference type="InterPro" id="IPR036052">
    <property type="entry name" value="TrpB-like_PALP_sf"/>
</dbReference>
<comment type="catalytic activity">
    <reaction evidence="12">
        <text>(1S,2R)-1-C-(indol-3-yl)glycerol 3-phosphate + L-serine = D-glyceraldehyde 3-phosphate + L-tryptophan + H2O</text>
        <dbReference type="Rhea" id="RHEA:10532"/>
        <dbReference type="ChEBI" id="CHEBI:15377"/>
        <dbReference type="ChEBI" id="CHEBI:33384"/>
        <dbReference type="ChEBI" id="CHEBI:57912"/>
        <dbReference type="ChEBI" id="CHEBI:58866"/>
        <dbReference type="ChEBI" id="CHEBI:59776"/>
        <dbReference type="EC" id="4.2.1.20"/>
    </reaction>
</comment>
<name>A0A4R7PF71_9GAMM</name>
<dbReference type="InterPro" id="IPR001926">
    <property type="entry name" value="TrpB-like_PALP"/>
</dbReference>
<evidence type="ECO:0000256" key="9">
    <source>
        <dbReference type="ARBA" id="ARBA00022898"/>
    </source>
</evidence>
<keyword evidence="7" id="KW-0028">Amino-acid biosynthesis</keyword>
<feature type="domain" description="Tryptophan synthase beta chain-like PALP" evidence="14">
    <location>
        <begin position="248"/>
        <end position="448"/>
    </location>
</feature>
<dbReference type="GO" id="GO:0005737">
    <property type="term" value="C:cytoplasm"/>
    <property type="evidence" value="ECO:0007669"/>
    <property type="project" value="TreeGrafter"/>
</dbReference>
<comment type="function">
    <text evidence="2">The beta subunit is responsible for the synthesis of L-tryptophan from indole and L-serine.</text>
</comment>
<dbReference type="Proteomes" id="UP000295341">
    <property type="component" value="Unassembled WGS sequence"/>
</dbReference>
<feature type="compositionally biased region" description="Low complexity" evidence="13">
    <location>
        <begin position="35"/>
        <end position="46"/>
    </location>
</feature>
<keyword evidence="8" id="KW-0822">Tryptophan biosynthesis</keyword>
<comment type="caution">
    <text evidence="15">The sequence shown here is derived from an EMBL/GenBank/DDBJ whole genome shotgun (WGS) entry which is preliminary data.</text>
</comment>
<evidence type="ECO:0000313" key="16">
    <source>
        <dbReference type="Proteomes" id="UP000295341"/>
    </source>
</evidence>
<protein>
    <recommendedName>
        <fullName evidence="6">tryptophan synthase</fullName>
        <ecNumber evidence="6">4.2.1.20</ecNumber>
    </recommendedName>
</protein>
<evidence type="ECO:0000256" key="3">
    <source>
        <dbReference type="ARBA" id="ARBA00004733"/>
    </source>
</evidence>
<reference evidence="15 16" key="1">
    <citation type="submission" date="2019-03" db="EMBL/GenBank/DDBJ databases">
        <title>Genomic Encyclopedia of Type Strains, Phase IV (KMG-IV): sequencing the most valuable type-strain genomes for metagenomic binning, comparative biology and taxonomic classification.</title>
        <authorList>
            <person name="Goeker M."/>
        </authorList>
    </citation>
    <scope>NUCLEOTIDE SEQUENCE [LARGE SCALE GENOMIC DNA]</scope>
    <source>
        <strain evidence="15 16">DSM 26377</strain>
    </source>
</reference>
<evidence type="ECO:0000256" key="1">
    <source>
        <dbReference type="ARBA" id="ARBA00001933"/>
    </source>
</evidence>
<keyword evidence="9" id="KW-0663">Pyridoxal phosphate</keyword>
<dbReference type="Pfam" id="PF00291">
    <property type="entry name" value="PALP"/>
    <property type="match status" value="1"/>
</dbReference>
<accession>A0A4R7PF71</accession>
<dbReference type="EC" id="4.2.1.20" evidence="6"/>
<evidence type="ECO:0000256" key="2">
    <source>
        <dbReference type="ARBA" id="ARBA00002786"/>
    </source>
</evidence>
<comment type="cofactor">
    <cofactor evidence="1">
        <name>pyridoxal 5'-phosphate</name>
        <dbReference type="ChEBI" id="CHEBI:597326"/>
    </cofactor>
</comment>
<keyword evidence="10" id="KW-0057">Aromatic amino acid biosynthesis</keyword>
<keyword evidence="16" id="KW-1185">Reference proteome</keyword>
<sequence>MKILLFAVVLFALVLAGAAWVARRKRGAETLRRNAAPSMAAPHAQAVETPRTPTLDAPAVARRESTSVEAPAGPIAPTLTATRGPDNGPTETADGQEGGADFYAEVVGLLESELGRNPQRDDLRIKLLEVYAATERKLEFVKLATLHLRAMRDGRKDPNWQPVLEMGRRLVPNHALFSDTPAAASTAPTIAAPEPQKLRRYYESVDADALASLQAELHKAYQGMRQDIKFWKQLRERCNEFTGPPPALTHARKLSGFLGGAQILVRDESKRSASDAAVVSAVGQVLLSQSLGRWRVVASPAEEGHAVAVARAAKQLGLEATIVVTRSEEATRTEELIRVKQADAKLVVVPDGSGGANEGQRAALALSLEHGPGTLFVSPLSAGPFPYPAIVRELHGLSGLQLKSQVHGLIERLPDGVIVSASDGMPAVGFLQAFLGSNNVKLYCVEAPSGGSRSHRLGREHVWLRASGRVRYSSVPDDVAKFAARHCMPDIAEELQWGSGEVLAETFALARQFTQKQVLVVVLPAQQR</sequence>
<evidence type="ECO:0000256" key="8">
    <source>
        <dbReference type="ARBA" id="ARBA00022822"/>
    </source>
</evidence>
<evidence type="ECO:0000259" key="14">
    <source>
        <dbReference type="Pfam" id="PF00291"/>
    </source>
</evidence>
<evidence type="ECO:0000256" key="11">
    <source>
        <dbReference type="ARBA" id="ARBA00023239"/>
    </source>
</evidence>
<dbReference type="InterPro" id="IPR023026">
    <property type="entry name" value="Trp_synth_beta/beta-like"/>
</dbReference>
<dbReference type="GO" id="GO:0004834">
    <property type="term" value="F:tryptophan synthase activity"/>
    <property type="evidence" value="ECO:0007669"/>
    <property type="project" value="UniProtKB-EC"/>
</dbReference>
<comment type="similarity">
    <text evidence="4">Belongs to the TrpB family.</text>
</comment>
<gene>
    <name evidence="15" type="ORF">DFR24_2171</name>
</gene>
<evidence type="ECO:0000256" key="12">
    <source>
        <dbReference type="ARBA" id="ARBA00049047"/>
    </source>
</evidence>
<feature type="region of interest" description="Disordered" evidence="13">
    <location>
        <begin position="33"/>
        <end position="98"/>
    </location>
</feature>